<proteinExistence type="predicted"/>
<protein>
    <submittedName>
        <fullName evidence="2">SOS response-associated peptidase family protein</fullName>
    </submittedName>
</protein>
<dbReference type="InterPro" id="IPR003738">
    <property type="entry name" value="SRAP"/>
</dbReference>
<evidence type="ECO:0000313" key="3">
    <source>
        <dbReference type="Proteomes" id="UP001596495"/>
    </source>
</evidence>
<sequence length="120" mass="13557">MPHWATDLKICRSTYNARSETVATKPSFREAWKRAQHASSRPKPSMNPPSKKQLSLEIHNTRKIRACNSSIALLRGVCVLKVGFFDNQCQAWITRHKAQGTQVKNYLRRPCPKLPGSLAG</sequence>
<comment type="caution">
    <text evidence="2">The sequence shown here is derived from an EMBL/GenBank/DDBJ whole genome shotgun (WGS) entry which is preliminary data.</text>
</comment>
<dbReference type="EMBL" id="JBHTBX010000001">
    <property type="protein sequence ID" value="MFC7433134.1"/>
    <property type="molecule type" value="Genomic_DNA"/>
</dbReference>
<dbReference type="InterPro" id="IPR036590">
    <property type="entry name" value="SRAP-like"/>
</dbReference>
<dbReference type="Gene3D" id="3.90.1680.10">
    <property type="entry name" value="SOS response associated peptidase-like"/>
    <property type="match status" value="1"/>
</dbReference>
<accession>A0ABW2R3U1</accession>
<dbReference type="Proteomes" id="UP001596495">
    <property type="component" value="Unassembled WGS sequence"/>
</dbReference>
<gene>
    <name evidence="2" type="ORF">ACFQNJ_01265</name>
</gene>
<evidence type="ECO:0000313" key="2">
    <source>
        <dbReference type="EMBL" id="MFC7433134.1"/>
    </source>
</evidence>
<dbReference type="SUPFAM" id="SSF143081">
    <property type="entry name" value="BB1717-like"/>
    <property type="match status" value="1"/>
</dbReference>
<dbReference type="RefSeq" id="WP_382253219.1">
    <property type="nucleotide sequence ID" value="NZ_JBHTBX010000001.1"/>
</dbReference>
<evidence type="ECO:0000256" key="1">
    <source>
        <dbReference type="SAM" id="MobiDB-lite"/>
    </source>
</evidence>
<keyword evidence="3" id="KW-1185">Reference proteome</keyword>
<feature type="region of interest" description="Disordered" evidence="1">
    <location>
        <begin position="27"/>
        <end position="53"/>
    </location>
</feature>
<reference evidence="3" key="1">
    <citation type="journal article" date="2019" name="Int. J. Syst. Evol. Microbiol.">
        <title>The Global Catalogue of Microorganisms (GCM) 10K type strain sequencing project: providing services to taxonomists for standard genome sequencing and annotation.</title>
        <authorList>
            <consortium name="The Broad Institute Genomics Platform"/>
            <consortium name="The Broad Institute Genome Sequencing Center for Infectious Disease"/>
            <person name="Wu L."/>
            <person name="Ma J."/>
        </authorList>
    </citation>
    <scope>NUCLEOTIDE SEQUENCE [LARGE SCALE GENOMIC DNA]</scope>
    <source>
        <strain evidence="3">CCUG 54518</strain>
    </source>
</reference>
<organism evidence="2 3">
    <name type="scientific">Hydrogenophaga bisanensis</name>
    <dbReference type="NCBI Taxonomy" id="439611"/>
    <lineage>
        <taxon>Bacteria</taxon>
        <taxon>Pseudomonadati</taxon>
        <taxon>Pseudomonadota</taxon>
        <taxon>Betaproteobacteria</taxon>
        <taxon>Burkholderiales</taxon>
        <taxon>Comamonadaceae</taxon>
        <taxon>Hydrogenophaga</taxon>
    </lineage>
</organism>
<dbReference type="Pfam" id="PF02586">
    <property type="entry name" value="SRAP"/>
    <property type="match status" value="1"/>
</dbReference>
<name>A0ABW2R3U1_9BURK</name>